<comment type="caution">
    <text evidence="8">Lacks conserved residue(s) required for the propagation of feature annotation.</text>
</comment>
<keyword evidence="6 8" id="KW-0472">Membrane</keyword>
<proteinExistence type="inferred from homology"/>
<protein>
    <recommendedName>
        <fullName evidence="8">Putative manganese efflux pump MntP</fullName>
    </recommendedName>
</protein>
<dbReference type="STRING" id="871968.DESME_15535"/>
<dbReference type="HAMAP" id="MF_01521">
    <property type="entry name" value="MntP_pump"/>
    <property type="match status" value="1"/>
</dbReference>
<dbReference type="GO" id="GO:0005384">
    <property type="term" value="F:manganese ion transmembrane transporter activity"/>
    <property type="evidence" value="ECO:0007669"/>
    <property type="project" value="UniProtKB-UniRule"/>
</dbReference>
<comment type="function">
    <text evidence="8">Probably functions as a manganese efflux pump.</text>
</comment>
<dbReference type="KEGG" id="dmt:DESME_15535"/>
<comment type="similarity">
    <text evidence="8">Belongs to the MntP (TC 9.B.29) family.</text>
</comment>
<feature type="transmembrane region" description="Helical" evidence="8">
    <location>
        <begin position="33"/>
        <end position="54"/>
    </location>
</feature>
<gene>
    <name evidence="8" type="primary">mntP</name>
    <name evidence="9" type="ORF">DESME_15535</name>
</gene>
<dbReference type="eggNOG" id="COG1971">
    <property type="taxonomic scope" value="Bacteria"/>
</dbReference>
<dbReference type="PANTHER" id="PTHR35529:SF1">
    <property type="entry name" value="MANGANESE EFFLUX PUMP MNTP-RELATED"/>
    <property type="match status" value="1"/>
</dbReference>
<dbReference type="Proteomes" id="UP000010847">
    <property type="component" value="Chromosome"/>
</dbReference>
<organism evidence="9 10">
    <name type="scientific">Desulfitobacterium metallireducens DSM 15288</name>
    <dbReference type="NCBI Taxonomy" id="871968"/>
    <lineage>
        <taxon>Bacteria</taxon>
        <taxon>Bacillati</taxon>
        <taxon>Bacillota</taxon>
        <taxon>Clostridia</taxon>
        <taxon>Eubacteriales</taxon>
        <taxon>Desulfitobacteriaceae</taxon>
        <taxon>Desulfitobacterium</taxon>
    </lineage>
</organism>
<evidence type="ECO:0000256" key="4">
    <source>
        <dbReference type="ARBA" id="ARBA00022989"/>
    </source>
</evidence>
<evidence type="ECO:0000256" key="8">
    <source>
        <dbReference type="HAMAP-Rule" id="MF_01521"/>
    </source>
</evidence>
<evidence type="ECO:0000256" key="2">
    <source>
        <dbReference type="ARBA" id="ARBA00022475"/>
    </source>
</evidence>
<dbReference type="RefSeq" id="WP_006716795.1">
    <property type="nucleotide sequence ID" value="NZ_CP007032.1"/>
</dbReference>
<dbReference type="OrthoDB" id="1679700at2"/>
<evidence type="ECO:0000313" key="9">
    <source>
        <dbReference type="EMBL" id="AHF08284.1"/>
    </source>
</evidence>
<evidence type="ECO:0000256" key="3">
    <source>
        <dbReference type="ARBA" id="ARBA00022692"/>
    </source>
</evidence>
<sequence>MNLVWVLALSVALGADAFSLALAIGLVGVGKRMTLKLSLIVAVFHVLMPLAGLLMGQAMGMVLGQLAKGIGAAVLLWLGGRMLFHVWRPDPEFYRLSEARQALRRTQLPAGISLRGRGVYFLAVSVSLDALSVGFSLGTVESPIMLTVVVMGIVAGAMMGSGLLLGRFVGSRLGQRAEVLGGVVLVLIGVKMLL</sequence>
<dbReference type="AlphaFoldDB" id="W0EGG9"/>
<evidence type="ECO:0000256" key="1">
    <source>
        <dbReference type="ARBA" id="ARBA00022448"/>
    </source>
</evidence>
<comment type="subcellular location">
    <subcellularLocation>
        <location evidence="8">Cell membrane</location>
        <topology evidence="8">Multi-pass membrane protein</topology>
    </subcellularLocation>
</comment>
<keyword evidence="3 8" id="KW-0812">Transmembrane</keyword>
<evidence type="ECO:0000256" key="5">
    <source>
        <dbReference type="ARBA" id="ARBA00023065"/>
    </source>
</evidence>
<accession>W0EGG9</accession>
<evidence type="ECO:0000313" key="10">
    <source>
        <dbReference type="Proteomes" id="UP000010847"/>
    </source>
</evidence>
<dbReference type="Pfam" id="PF02659">
    <property type="entry name" value="Mntp"/>
    <property type="match status" value="1"/>
</dbReference>
<keyword evidence="2 8" id="KW-1003">Cell membrane</keyword>
<reference evidence="9 10" key="1">
    <citation type="submission" date="2013-12" db="EMBL/GenBank/DDBJ databases">
        <authorList>
            <consortium name="DOE Joint Genome Institute"/>
            <person name="Smidt H."/>
            <person name="Huntemann M."/>
            <person name="Han J."/>
            <person name="Chen A."/>
            <person name="Kyrpides N."/>
            <person name="Mavromatis K."/>
            <person name="Markowitz V."/>
            <person name="Palaniappan K."/>
            <person name="Ivanova N."/>
            <person name="Schaumberg A."/>
            <person name="Pati A."/>
            <person name="Liolios K."/>
            <person name="Nordberg H.P."/>
            <person name="Cantor M.N."/>
            <person name="Hua S.X."/>
            <person name="Woyke T."/>
        </authorList>
    </citation>
    <scope>NUCLEOTIDE SEQUENCE [LARGE SCALE GENOMIC DNA]</scope>
    <source>
        <strain evidence="10">DSM 15288</strain>
    </source>
</reference>
<evidence type="ECO:0000256" key="7">
    <source>
        <dbReference type="ARBA" id="ARBA00023211"/>
    </source>
</evidence>
<dbReference type="EMBL" id="CP007032">
    <property type="protein sequence ID" value="AHF08284.1"/>
    <property type="molecule type" value="Genomic_DNA"/>
</dbReference>
<keyword evidence="1 8" id="KW-0813">Transport</keyword>
<keyword evidence="7 8" id="KW-0464">Manganese</keyword>
<keyword evidence="10" id="KW-1185">Reference proteome</keyword>
<name>W0EGG9_9FIRM</name>
<feature type="transmembrane region" description="Helical" evidence="8">
    <location>
        <begin position="66"/>
        <end position="87"/>
    </location>
</feature>
<dbReference type="PANTHER" id="PTHR35529">
    <property type="entry name" value="MANGANESE EFFLUX PUMP MNTP-RELATED"/>
    <property type="match status" value="1"/>
</dbReference>
<feature type="transmembrane region" description="Helical" evidence="8">
    <location>
        <begin position="144"/>
        <end position="165"/>
    </location>
</feature>
<keyword evidence="5 8" id="KW-0406">Ion transport</keyword>
<keyword evidence="4 8" id="KW-1133">Transmembrane helix</keyword>
<dbReference type="GO" id="GO:0005886">
    <property type="term" value="C:plasma membrane"/>
    <property type="evidence" value="ECO:0007669"/>
    <property type="project" value="UniProtKB-SubCell"/>
</dbReference>
<dbReference type="InterPro" id="IPR022929">
    <property type="entry name" value="Put_MntP"/>
</dbReference>
<evidence type="ECO:0000256" key="6">
    <source>
        <dbReference type="ARBA" id="ARBA00023136"/>
    </source>
</evidence>
<dbReference type="InterPro" id="IPR003810">
    <property type="entry name" value="Mntp/YtaF"/>
</dbReference>
<dbReference type="HOGENOM" id="CLU_096410_1_1_9"/>